<organism evidence="2 3">
    <name type="scientific">Gordonibacter massiliensis</name>
    <name type="common">ex Traore et al. 2017</name>
    <dbReference type="NCBI Taxonomy" id="1841863"/>
    <lineage>
        <taxon>Bacteria</taxon>
        <taxon>Bacillati</taxon>
        <taxon>Actinomycetota</taxon>
        <taxon>Coriobacteriia</taxon>
        <taxon>Eggerthellales</taxon>
        <taxon>Eggerthellaceae</taxon>
        <taxon>Gordonibacter</taxon>
    </lineage>
</organism>
<dbReference type="RefSeq" id="WP_185905227.1">
    <property type="nucleotide sequence ID" value="NZ_JACMSE010000005.1"/>
</dbReference>
<keyword evidence="1" id="KW-0472">Membrane</keyword>
<evidence type="ECO:0008006" key="4">
    <source>
        <dbReference type="Google" id="ProtNLM"/>
    </source>
</evidence>
<keyword evidence="1" id="KW-1133">Transmembrane helix</keyword>
<protein>
    <recommendedName>
        <fullName evidence="4">DUF2798 domain-containing protein</fullName>
    </recommendedName>
</protein>
<proteinExistence type="predicted"/>
<feature type="transmembrane region" description="Helical" evidence="1">
    <location>
        <begin position="75"/>
        <end position="98"/>
    </location>
</feature>
<feature type="transmembrane region" description="Helical" evidence="1">
    <location>
        <begin position="40"/>
        <end position="63"/>
    </location>
</feature>
<accession>A0A842JJK9</accession>
<feature type="transmembrane region" description="Helical" evidence="1">
    <location>
        <begin position="118"/>
        <end position="139"/>
    </location>
</feature>
<keyword evidence="1" id="KW-0812">Transmembrane</keyword>
<gene>
    <name evidence="2" type="ORF">H7313_08545</name>
</gene>
<keyword evidence="3" id="KW-1185">Reference proteome</keyword>
<reference evidence="2 3" key="1">
    <citation type="submission" date="2020-08" db="EMBL/GenBank/DDBJ databases">
        <authorList>
            <person name="Liu C."/>
            <person name="Sun Q."/>
        </authorList>
    </citation>
    <scope>NUCLEOTIDE SEQUENCE [LARGE SCALE GENOMIC DNA]</scope>
    <source>
        <strain evidence="2 3">N22</strain>
    </source>
</reference>
<evidence type="ECO:0000256" key="1">
    <source>
        <dbReference type="SAM" id="Phobius"/>
    </source>
</evidence>
<sequence>MTFGFRALMGFLMSFFLAITMSLFSPVVSGAPLTPEGFATGVVVGTVLGTVILALVPLIPLSMGFAVSCGAREGLLGWFLLKDVLLCTVLVFVISFVLTFMMTGFDAQFANRLLAPMPLIWVICYVVAIQVEPLCMLVASKVLRMPLPQGRPADGGQDEKEALT</sequence>
<comment type="caution">
    <text evidence="2">The sequence shown here is derived from an EMBL/GenBank/DDBJ whole genome shotgun (WGS) entry which is preliminary data.</text>
</comment>
<dbReference type="EMBL" id="JACMSE010000005">
    <property type="protein sequence ID" value="MBC2889389.1"/>
    <property type="molecule type" value="Genomic_DNA"/>
</dbReference>
<name>A0A842JJK9_9ACTN</name>
<evidence type="ECO:0000313" key="2">
    <source>
        <dbReference type="EMBL" id="MBC2889389.1"/>
    </source>
</evidence>
<dbReference type="AlphaFoldDB" id="A0A842JJK9"/>
<evidence type="ECO:0000313" key="3">
    <source>
        <dbReference type="Proteomes" id="UP000587396"/>
    </source>
</evidence>
<dbReference type="Proteomes" id="UP000587396">
    <property type="component" value="Unassembled WGS sequence"/>
</dbReference>